<sequence>MDLGSNSAVGTSTTKKLTSRFLAFNLSPKRIGRRIIPVGFTSYPPKPKMGCIKGMMSHPGYVSFFKQSQVIMLTELPVSIRIHRTIALAIFISTTKGSLCGEAKRGASFPPNTIVGTVMQVPCSVWPRLPLNTLHLAAGVVRTPALVEGNVNLSSEIDRSDPCLPIYEELSSGSGTQ</sequence>
<dbReference type="Proteomes" id="UP001153076">
    <property type="component" value="Unassembled WGS sequence"/>
</dbReference>
<keyword evidence="2" id="KW-1185">Reference proteome</keyword>
<proteinExistence type="predicted"/>
<name>A0A9Q1JWU1_9CARY</name>
<protein>
    <submittedName>
        <fullName evidence="1">Uncharacterized protein</fullName>
    </submittedName>
</protein>
<dbReference type="AlphaFoldDB" id="A0A9Q1JWU1"/>
<dbReference type="EMBL" id="JAKOGI010000611">
    <property type="protein sequence ID" value="KAJ8432366.1"/>
    <property type="molecule type" value="Genomic_DNA"/>
</dbReference>
<organism evidence="1 2">
    <name type="scientific">Carnegiea gigantea</name>
    <dbReference type="NCBI Taxonomy" id="171969"/>
    <lineage>
        <taxon>Eukaryota</taxon>
        <taxon>Viridiplantae</taxon>
        <taxon>Streptophyta</taxon>
        <taxon>Embryophyta</taxon>
        <taxon>Tracheophyta</taxon>
        <taxon>Spermatophyta</taxon>
        <taxon>Magnoliopsida</taxon>
        <taxon>eudicotyledons</taxon>
        <taxon>Gunneridae</taxon>
        <taxon>Pentapetalae</taxon>
        <taxon>Caryophyllales</taxon>
        <taxon>Cactineae</taxon>
        <taxon>Cactaceae</taxon>
        <taxon>Cactoideae</taxon>
        <taxon>Echinocereeae</taxon>
        <taxon>Carnegiea</taxon>
    </lineage>
</organism>
<evidence type="ECO:0000313" key="1">
    <source>
        <dbReference type="EMBL" id="KAJ8432366.1"/>
    </source>
</evidence>
<gene>
    <name evidence="1" type="ORF">Cgig2_014985</name>
</gene>
<reference evidence="1" key="1">
    <citation type="submission" date="2022-04" db="EMBL/GenBank/DDBJ databases">
        <title>Carnegiea gigantea Genome sequencing and assembly v2.</title>
        <authorList>
            <person name="Copetti D."/>
            <person name="Sanderson M.J."/>
            <person name="Burquez A."/>
            <person name="Wojciechowski M.F."/>
        </authorList>
    </citation>
    <scope>NUCLEOTIDE SEQUENCE</scope>
    <source>
        <strain evidence="1">SGP5-SGP5p</strain>
        <tissue evidence="1">Aerial part</tissue>
    </source>
</reference>
<accession>A0A9Q1JWU1</accession>
<comment type="caution">
    <text evidence="1">The sequence shown here is derived from an EMBL/GenBank/DDBJ whole genome shotgun (WGS) entry which is preliminary data.</text>
</comment>
<evidence type="ECO:0000313" key="2">
    <source>
        <dbReference type="Proteomes" id="UP001153076"/>
    </source>
</evidence>